<keyword evidence="2 4" id="KW-0732">Signal</keyword>
<sequence>MSRRLFLAGLLAAPLAARAETPPALLRPHVLLEGDTLRVSDLFDQAGPRGATPLAAAPLPGRRMVLEAQNLWNIARAHGVPWRPLTGQERAVVERPGRPVPRAEIEALLRAELTRHGMDEEMEMDLPGLIPPMIPGAAFYEMALEGVVLEQPSLRFAATLLVLADGMPAQRMRLVGRAAPTTPVVVATRRLALNEIIAPEDARLIRLRAERVRPGQAQQLEQVVGQELRRPMAVEQSFALVDLGPPSIVQRNALVTLLLDTPGLQLAVQGRAMRAAARGEAVTVMNLTSRSVVEGIAIAPGRVRVAMGSVPVSSTPLSATR</sequence>
<evidence type="ECO:0000256" key="2">
    <source>
        <dbReference type="ARBA" id="ARBA00022729"/>
    </source>
</evidence>
<name>A0A840ADN4_9PROT</name>
<dbReference type="GO" id="GO:0042597">
    <property type="term" value="C:periplasmic space"/>
    <property type="evidence" value="ECO:0007669"/>
    <property type="project" value="UniProtKB-SubCell"/>
</dbReference>
<keyword evidence="6" id="KW-0969">Cilium</keyword>
<dbReference type="Gene3D" id="2.30.30.760">
    <property type="match status" value="1"/>
</dbReference>
<organism evidence="6 7">
    <name type="scientific">Roseococcus suduntuyensis</name>
    <dbReference type="NCBI Taxonomy" id="455361"/>
    <lineage>
        <taxon>Bacteria</taxon>
        <taxon>Pseudomonadati</taxon>
        <taxon>Pseudomonadota</taxon>
        <taxon>Alphaproteobacteria</taxon>
        <taxon>Acetobacterales</taxon>
        <taxon>Roseomonadaceae</taxon>
        <taxon>Roseococcus</taxon>
    </lineage>
</organism>
<dbReference type="AlphaFoldDB" id="A0A840ADN4"/>
<dbReference type="CDD" id="cd11614">
    <property type="entry name" value="SAF_CpaB_FlgA_like"/>
    <property type="match status" value="1"/>
</dbReference>
<keyword evidence="3" id="KW-0574">Periplasm</keyword>
<reference evidence="6 7" key="1">
    <citation type="submission" date="2020-08" db="EMBL/GenBank/DDBJ databases">
        <title>Genomic Encyclopedia of Type Strains, Phase IV (KMG-IV): sequencing the most valuable type-strain genomes for metagenomic binning, comparative biology and taxonomic classification.</title>
        <authorList>
            <person name="Goeker M."/>
        </authorList>
    </citation>
    <scope>NUCLEOTIDE SEQUENCE [LARGE SCALE GENOMIC DNA]</scope>
    <source>
        <strain evidence="6 7">DSM 19979</strain>
    </source>
</reference>
<dbReference type="PANTHER" id="PTHR36307">
    <property type="entry name" value="FLAGELLA BASAL BODY P-RING FORMATION PROTEIN FLGA"/>
    <property type="match status" value="1"/>
</dbReference>
<dbReference type="Pfam" id="PF13144">
    <property type="entry name" value="ChapFlgA"/>
    <property type="match status" value="1"/>
</dbReference>
<dbReference type="InterPro" id="IPR013974">
    <property type="entry name" value="SAF"/>
</dbReference>
<dbReference type="NCBIfam" id="TIGR03170">
    <property type="entry name" value="flgA_cterm"/>
    <property type="match status" value="1"/>
</dbReference>
<comment type="subcellular location">
    <subcellularLocation>
        <location evidence="1">Periplasm</location>
    </subcellularLocation>
</comment>
<dbReference type="Proteomes" id="UP000553193">
    <property type="component" value="Unassembled WGS sequence"/>
</dbReference>
<accession>A0A840ADN4</accession>
<proteinExistence type="predicted"/>
<evidence type="ECO:0000256" key="1">
    <source>
        <dbReference type="ARBA" id="ARBA00004418"/>
    </source>
</evidence>
<keyword evidence="7" id="KW-1185">Reference proteome</keyword>
<evidence type="ECO:0000256" key="4">
    <source>
        <dbReference type="SAM" id="SignalP"/>
    </source>
</evidence>
<evidence type="ECO:0000313" key="6">
    <source>
        <dbReference type="EMBL" id="MBB3899197.1"/>
    </source>
</evidence>
<dbReference type="InterPro" id="IPR039246">
    <property type="entry name" value="Flagellar_FlgA"/>
</dbReference>
<feature type="chain" id="PRO_5032616229" evidence="4">
    <location>
        <begin position="20"/>
        <end position="321"/>
    </location>
</feature>
<comment type="caution">
    <text evidence="6">The sequence shown here is derived from an EMBL/GenBank/DDBJ whole genome shotgun (WGS) entry which is preliminary data.</text>
</comment>
<feature type="signal peptide" evidence="4">
    <location>
        <begin position="1"/>
        <end position="19"/>
    </location>
</feature>
<keyword evidence="6" id="KW-0966">Cell projection</keyword>
<evidence type="ECO:0000313" key="7">
    <source>
        <dbReference type="Proteomes" id="UP000553193"/>
    </source>
</evidence>
<dbReference type="EMBL" id="JACIDJ010000004">
    <property type="protein sequence ID" value="MBB3899197.1"/>
    <property type="molecule type" value="Genomic_DNA"/>
</dbReference>
<dbReference type="GO" id="GO:0044780">
    <property type="term" value="P:bacterial-type flagellum assembly"/>
    <property type="evidence" value="ECO:0007669"/>
    <property type="project" value="InterPro"/>
</dbReference>
<protein>
    <submittedName>
        <fullName evidence="6">Flagella basal body P-ring formation protein FlgA</fullName>
    </submittedName>
</protein>
<feature type="domain" description="SAF" evidence="5">
    <location>
        <begin position="182"/>
        <end position="244"/>
    </location>
</feature>
<gene>
    <name evidence="6" type="ORF">GGQ83_002645</name>
</gene>
<evidence type="ECO:0000259" key="5">
    <source>
        <dbReference type="SMART" id="SM00858"/>
    </source>
</evidence>
<dbReference type="Gene3D" id="3.90.1210.10">
    <property type="entry name" value="Antifreeze-like/N-acetylneuraminic acid synthase C-terminal domain"/>
    <property type="match status" value="1"/>
</dbReference>
<dbReference type="PANTHER" id="PTHR36307:SF1">
    <property type="entry name" value="FLAGELLA BASAL BODY P-RING FORMATION PROTEIN FLGA"/>
    <property type="match status" value="1"/>
</dbReference>
<dbReference type="InterPro" id="IPR017585">
    <property type="entry name" value="SAF_FlgA"/>
</dbReference>
<keyword evidence="6" id="KW-0282">Flagellum</keyword>
<evidence type="ECO:0000256" key="3">
    <source>
        <dbReference type="ARBA" id="ARBA00022764"/>
    </source>
</evidence>
<dbReference type="SMART" id="SM00858">
    <property type="entry name" value="SAF"/>
    <property type="match status" value="1"/>
</dbReference>
<dbReference type="RefSeq" id="WP_184384750.1">
    <property type="nucleotide sequence ID" value="NZ_JACIDJ010000004.1"/>
</dbReference>